<accession>A0A0P1BMI8</accession>
<feature type="region of interest" description="Disordered" evidence="2">
    <location>
        <begin position="1"/>
        <end position="51"/>
    </location>
</feature>
<dbReference type="CDD" id="cd00590">
    <property type="entry name" value="RRM_SF"/>
    <property type="match status" value="1"/>
</dbReference>
<feature type="region of interest" description="Disordered" evidence="2">
    <location>
        <begin position="317"/>
        <end position="369"/>
    </location>
</feature>
<feature type="compositionally biased region" description="Polar residues" evidence="2">
    <location>
        <begin position="197"/>
        <end position="213"/>
    </location>
</feature>
<evidence type="ECO:0000313" key="5">
    <source>
        <dbReference type="Proteomes" id="UP000054845"/>
    </source>
</evidence>
<dbReference type="InterPro" id="IPR012677">
    <property type="entry name" value="Nucleotide-bd_a/b_plait_sf"/>
</dbReference>
<dbReference type="GO" id="GO:0003723">
    <property type="term" value="F:RNA binding"/>
    <property type="evidence" value="ECO:0007669"/>
    <property type="project" value="UniProtKB-UniRule"/>
</dbReference>
<organism evidence="4 5">
    <name type="scientific">Ceraceosorus bombacis</name>
    <dbReference type="NCBI Taxonomy" id="401625"/>
    <lineage>
        <taxon>Eukaryota</taxon>
        <taxon>Fungi</taxon>
        <taxon>Dikarya</taxon>
        <taxon>Basidiomycota</taxon>
        <taxon>Ustilaginomycotina</taxon>
        <taxon>Exobasidiomycetes</taxon>
        <taxon>Ceraceosorales</taxon>
        <taxon>Ceraceosoraceae</taxon>
        <taxon>Ceraceosorus</taxon>
    </lineage>
</organism>
<feature type="compositionally biased region" description="Polar residues" evidence="2">
    <location>
        <begin position="1"/>
        <end position="13"/>
    </location>
</feature>
<dbReference type="InterPro" id="IPR000504">
    <property type="entry name" value="RRM_dom"/>
</dbReference>
<dbReference type="EMBL" id="CCYA01000265">
    <property type="protein sequence ID" value="CEH17497.1"/>
    <property type="molecule type" value="Genomic_DNA"/>
</dbReference>
<dbReference type="Proteomes" id="UP000054845">
    <property type="component" value="Unassembled WGS sequence"/>
</dbReference>
<feature type="compositionally biased region" description="Low complexity" evidence="2">
    <location>
        <begin position="222"/>
        <end position="240"/>
    </location>
</feature>
<evidence type="ECO:0000256" key="2">
    <source>
        <dbReference type="SAM" id="MobiDB-lite"/>
    </source>
</evidence>
<dbReference type="Gene3D" id="3.30.70.330">
    <property type="match status" value="1"/>
</dbReference>
<dbReference type="STRING" id="401625.A0A0P1BMI8"/>
<keyword evidence="5" id="KW-1185">Reference proteome</keyword>
<dbReference type="OrthoDB" id="6159137at2759"/>
<name>A0A0P1BMI8_9BASI</name>
<evidence type="ECO:0000256" key="1">
    <source>
        <dbReference type="PROSITE-ProRule" id="PRU00176"/>
    </source>
</evidence>
<feature type="compositionally biased region" description="Basic and acidic residues" evidence="2">
    <location>
        <begin position="41"/>
        <end position="51"/>
    </location>
</feature>
<reference evidence="4 5" key="1">
    <citation type="submission" date="2014-09" db="EMBL/GenBank/DDBJ databases">
        <authorList>
            <person name="Magalhaes I.L.F."/>
            <person name="Oliveira U."/>
            <person name="Santos F.R."/>
            <person name="Vidigal T.H.D.A."/>
            <person name="Brescovit A.D."/>
            <person name="Santos A.J."/>
        </authorList>
    </citation>
    <scope>NUCLEOTIDE SEQUENCE [LARGE SCALE GENOMIC DNA]</scope>
</reference>
<dbReference type="SUPFAM" id="SSF54928">
    <property type="entry name" value="RNA-binding domain, RBD"/>
    <property type="match status" value="1"/>
</dbReference>
<proteinExistence type="predicted"/>
<feature type="region of interest" description="Disordered" evidence="2">
    <location>
        <begin position="169"/>
        <end position="241"/>
    </location>
</feature>
<evidence type="ECO:0000313" key="4">
    <source>
        <dbReference type="EMBL" id="CEH17497.1"/>
    </source>
</evidence>
<sequence length="369" mass="38430">MSRRTSGPQSNRRISAGARSAPYARPDAERRSSSQKQNRGGARDSDANWEHDRYQGDEASKGTFPPTQLSIRGYSGPTWVLVSNLLLGTSAADVDSTFRQYGKVLTVQKREPPGPNHPSVAYYVAFNDNAEAREAVKTLDKALADGRILTVGLCGPPISSASRMLANAGVGRAAEPAPRMPQHQQQDRSRSIEGSAKSGTSRNQSGSNASAANPPTGPRNPGKAQTQNQGGTGAKGQTTGSLSQRLMNAGELRALQKKQALDKRAALIAKTGARTGVAGKGKTAMIQATQGLGPRKGKGGAASTGLGSRIAPLSLAQRLQAEDPASQKKGKGKATVATITGGASPAPGQGASTKAKSRRKKKENTMDVD</sequence>
<feature type="compositionally biased region" description="Low complexity" evidence="2">
    <location>
        <begin position="341"/>
        <end position="354"/>
    </location>
</feature>
<dbReference type="InterPro" id="IPR035979">
    <property type="entry name" value="RBD_domain_sf"/>
</dbReference>
<evidence type="ECO:0000259" key="3">
    <source>
        <dbReference type="PROSITE" id="PS50102"/>
    </source>
</evidence>
<protein>
    <recommendedName>
        <fullName evidence="3">RRM domain-containing protein</fullName>
    </recommendedName>
</protein>
<feature type="domain" description="RRM" evidence="3">
    <location>
        <begin position="78"/>
        <end position="156"/>
    </location>
</feature>
<dbReference type="PROSITE" id="PS50102">
    <property type="entry name" value="RRM"/>
    <property type="match status" value="1"/>
</dbReference>
<dbReference type="AlphaFoldDB" id="A0A0P1BMI8"/>
<keyword evidence="1" id="KW-0694">RNA-binding</keyword>